<evidence type="ECO:0000313" key="3">
    <source>
        <dbReference type="Proteomes" id="UP000265515"/>
    </source>
</evidence>
<sequence>MKKLGKNLETVMEYIEAELAAKEAKIRQKVEKKEDEKREKEAAEARARKVRKKAEKARLEEKRVATMKKNMNVRIKLTVKDVMQNAWQNSELRDALIATKLVKKKKDYEFVSRGTEEIRERTESLTIHKKRKRGFEPVFNDSPPIELSPKRTVKRTPRRGIMKPVKLATRLTRSKTKPKVKLSPTTKEKFASDVKKTIPASIGVIGRYKYRDEVMKQIKYHDEITLQNLCNEEGILYNGKIEAIFDLADHQTYIAYGSEDEKQDVVEE</sequence>
<reference evidence="2 3" key="1">
    <citation type="journal article" date="2018" name="Cell">
        <title>The Chara Genome: Secondary Complexity and Implications for Plant Terrestrialization.</title>
        <authorList>
            <person name="Nishiyama T."/>
            <person name="Sakayama H."/>
            <person name="Vries J.D."/>
            <person name="Buschmann H."/>
            <person name="Saint-Marcoux D."/>
            <person name="Ullrich K.K."/>
            <person name="Haas F.B."/>
            <person name="Vanderstraeten L."/>
            <person name="Becker D."/>
            <person name="Lang D."/>
            <person name="Vosolsobe S."/>
            <person name="Rombauts S."/>
            <person name="Wilhelmsson P.K.I."/>
            <person name="Janitza P."/>
            <person name="Kern R."/>
            <person name="Heyl A."/>
            <person name="Rumpler F."/>
            <person name="Villalobos L.I.A.C."/>
            <person name="Clay J.M."/>
            <person name="Skokan R."/>
            <person name="Toyoda A."/>
            <person name="Suzuki Y."/>
            <person name="Kagoshima H."/>
            <person name="Schijlen E."/>
            <person name="Tajeshwar N."/>
            <person name="Catarino B."/>
            <person name="Hetherington A.J."/>
            <person name="Saltykova A."/>
            <person name="Bonnot C."/>
            <person name="Breuninger H."/>
            <person name="Symeonidi A."/>
            <person name="Radhakrishnan G.V."/>
            <person name="Van Nieuwerburgh F."/>
            <person name="Deforce D."/>
            <person name="Chang C."/>
            <person name="Karol K.G."/>
            <person name="Hedrich R."/>
            <person name="Ulvskov P."/>
            <person name="Glockner G."/>
            <person name="Delwiche C.F."/>
            <person name="Petrasek J."/>
            <person name="Van de Peer Y."/>
            <person name="Friml J."/>
            <person name="Beilby M."/>
            <person name="Dolan L."/>
            <person name="Kohara Y."/>
            <person name="Sugano S."/>
            <person name="Fujiyama A."/>
            <person name="Delaux P.-M."/>
            <person name="Quint M."/>
            <person name="TheiBen G."/>
            <person name="Hagemann M."/>
            <person name="Harholt J."/>
            <person name="Dunand C."/>
            <person name="Zachgo S."/>
            <person name="Langdale J."/>
            <person name="Maumus F."/>
            <person name="Straeten D.V.D."/>
            <person name="Gould S.B."/>
            <person name="Rensing S.A."/>
        </authorList>
    </citation>
    <scope>NUCLEOTIDE SEQUENCE [LARGE SCALE GENOMIC DNA]</scope>
    <source>
        <strain evidence="2 3">S276</strain>
    </source>
</reference>
<dbReference type="AlphaFoldDB" id="A0A388K6Q8"/>
<evidence type="ECO:0000313" key="2">
    <source>
        <dbReference type="EMBL" id="GBG65740.1"/>
    </source>
</evidence>
<organism evidence="2 3">
    <name type="scientific">Chara braunii</name>
    <name type="common">Braun's stonewort</name>
    <dbReference type="NCBI Taxonomy" id="69332"/>
    <lineage>
        <taxon>Eukaryota</taxon>
        <taxon>Viridiplantae</taxon>
        <taxon>Streptophyta</taxon>
        <taxon>Charophyceae</taxon>
        <taxon>Charales</taxon>
        <taxon>Characeae</taxon>
        <taxon>Chara</taxon>
    </lineage>
</organism>
<feature type="compositionally biased region" description="Basic and acidic residues" evidence="1">
    <location>
        <begin position="26"/>
        <end position="47"/>
    </location>
</feature>
<accession>A0A388K6Q8</accession>
<keyword evidence="3" id="KW-1185">Reference proteome</keyword>
<gene>
    <name evidence="2" type="ORF">CBR_g52332</name>
</gene>
<protein>
    <submittedName>
        <fullName evidence="2">Uncharacterized protein</fullName>
    </submittedName>
</protein>
<dbReference type="EMBL" id="BFEA01000065">
    <property type="protein sequence ID" value="GBG65740.1"/>
    <property type="molecule type" value="Genomic_DNA"/>
</dbReference>
<dbReference type="Proteomes" id="UP000265515">
    <property type="component" value="Unassembled WGS sequence"/>
</dbReference>
<evidence type="ECO:0000256" key="1">
    <source>
        <dbReference type="SAM" id="MobiDB-lite"/>
    </source>
</evidence>
<dbReference type="Gramene" id="GBG65740">
    <property type="protein sequence ID" value="GBG65740"/>
    <property type="gene ID" value="CBR_g52332"/>
</dbReference>
<comment type="caution">
    <text evidence="2">The sequence shown here is derived from an EMBL/GenBank/DDBJ whole genome shotgun (WGS) entry which is preliminary data.</text>
</comment>
<proteinExistence type="predicted"/>
<name>A0A388K6Q8_CHABU</name>
<feature type="region of interest" description="Disordered" evidence="1">
    <location>
        <begin position="26"/>
        <end position="54"/>
    </location>
</feature>